<dbReference type="GO" id="GO:0051536">
    <property type="term" value="F:iron-sulfur cluster binding"/>
    <property type="evidence" value="ECO:0007669"/>
    <property type="project" value="UniProtKB-KW"/>
</dbReference>
<dbReference type="InterPro" id="IPR008275">
    <property type="entry name" value="CoA_E_activase_dom"/>
</dbReference>
<dbReference type="eggNOG" id="COG1924">
    <property type="taxonomic scope" value="Bacteria"/>
</dbReference>
<keyword evidence="7" id="KW-1185">Reference proteome</keyword>
<evidence type="ECO:0000256" key="3">
    <source>
        <dbReference type="ARBA" id="ARBA00023004"/>
    </source>
</evidence>
<dbReference type="KEGG" id="dol:Dole_2771"/>
<dbReference type="AlphaFoldDB" id="A8ZXU7"/>
<dbReference type="OrthoDB" id="9177882at2"/>
<dbReference type="EMBL" id="CP000859">
    <property type="protein sequence ID" value="ABW68574.1"/>
    <property type="molecule type" value="Genomic_DNA"/>
</dbReference>
<sequence length="267" mass="28017">MTIVAGCDVGSLTSKAVIMRQNKILGSSIVRSKARPEVSAQAAMDQALADAGIAMDQVAWCVGTGYGRDKIPFVNAARSEIACHGKGAHWMAPSVRTVIDIGGQDCKAMRLDDTGTVENFITNDKCASGTGRFLEVMADVLQIDVNELGNLSARARSPIMLASTCTVWAQADVIKYLNSGVSVEDIGAGINSAMAKRVAILANSVKIEKEVVMTGGVAKNAGVVATLEKIIGQRLRRIRKADPQLAGAIGAAVFALEKTNGNKKEAS</sequence>
<evidence type="ECO:0000259" key="5">
    <source>
        <dbReference type="Pfam" id="PF01869"/>
    </source>
</evidence>
<feature type="domain" description="ATPase BadF/BadG/BcrA/BcrD type" evidence="5">
    <location>
        <begin position="6"/>
        <end position="255"/>
    </location>
</feature>
<proteinExistence type="predicted"/>
<organism evidence="6 7">
    <name type="scientific">Desulfosudis oleivorans (strain DSM 6200 / JCM 39069 / Hxd3)</name>
    <name type="common">Desulfococcus oleovorans</name>
    <dbReference type="NCBI Taxonomy" id="96561"/>
    <lineage>
        <taxon>Bacteria</taxon>
        <taxon>Pseudomonadati</taxon>
        <taxon>Thermodesulfobacteriota</taxon>
        <taxon>Desulfobacteria</taxon>
        <taxon>Desulfobacterales</taxon>
        <taxon>Desulfosudaceae</taxon>
        <taxon>Desulfosudis</taxon>
    </lineage>
</organism>
<evidence type="ECO:0000313" key="6">
    <source>
        <dbReference type="EMBL" id="ABW68574.1"/>
    </source>
</evidence>
<dbReference type="PANTHER" id="PTHR32329">
    <property type="entry name" value="BIFUNCTIONAL PROTEIN [INCLUDES 2-HYDROXYACYL-COA DEHYDRATASE (N-TER) AND ITS ACTIVATOR DOMAIN (C_TERM)-RELATED"/>
    <property type="match status" value="1"/>
</dbReference>
<gene>
    <name evidence="6" type="ordered locus">Dole_2771</name>
</gene>
<accession>A8ZXU7</accession>
<name>A8ZXU7_DESOH</name>
<dbReference type="Proteomes" id="UP000008561">
    <property type="component" value="Chromosome"/>
</dbReference>
<dbReference type="PANTHER" id="PTHR32329:SF2">
    <property type="entry name" value="BIFUNCTIONAL PROTEIN [INCLUDES 2-HYDROXYACYL-COA DEHYDRATASE (N-TER) AND ITS ACTIVATOR DOMAIN (C_TERM)"/>
    <property type="match status" value="1"/>
</dbReference>
<keyword evidence="3" id="KW-0408">Iron</keyword>
<dbReference type="Gene3D" id="3.30.420.40">
    <property type="match status" value="2"/>
</dbReference>
<dbReference type="NCBIfam" id="TIGR00241">
    <property type="entry name" value="CoA_E_activ"/>
    <property type="match status" value="1"/>
</dbReference>
<dbReference type="InterPro" id="IPR051805">
    <property type="entry name" value="Dehydratase_Activator_Redct"/>
</dbReference>
<dbReference type="STRING" id="96561.Dole_2771"/>
<evidence type="ECO:0000256" key="2">
    <source>
        <dbReference type="ARBA" id="ARBA00022723"/>
    </source>
</evidence>
<reference evidence="6 7" key="1">
    <citation type="submission" date="2007-10" db="EMBL/GenBank/DDBJ databases">
        <title>Complete sequence of Desulfococcus oleovorans Hxd3.</title>
        <authorList>
            <consortium name="US DOE Joint Genome Institute"/>
            <person name="Copeland A."/>
            <person name="Lucas S."/>
            <person name="Lapidus A."/>
            <person name="Barry K."/>
            <person name="Glavina del Rio T."/>
            <person name="Dalin E."/>
            <person name="Tice H."/>
            <person name="Pitluck S."/>
            <person name="Kiss H."/>
            <person name="Brettin T."/>
            <person name="Bruce D."/>
            <person name="Detter J.C."/>
            <person name="Han C."/>
            <person name="Schmutz J."/>
            <person name="Larimer F."/>
            <person name="Land M."/>
            <person name="Hauser L."/>
            <person name="Kyrpides N."/>
            <person name="Kim E."/>
            <person name="Wawrik B."/>
            <person name="Richardson P."/>
        </authorList>
    </citation>
    <scope>NUCLEOTIDE SEQUENCE [LARGE SCALE GENOMIC DNA]</scope>
    <source>
        <strain evidence="7">DSM 6200 / JCM 39069 / Hxd3</strain>
    </source>
</reference>
<dbReference type="SUPFAM" id="SSF53067">
    <property type="entry name" value="Actin-like ATPase domain"/>
    <property type="match status" value="1"/>
</dbReference>
<keyword evidence="2" id="KW-0479">Metal-binding</keyword>
<dbReference type="InterPro" id="IPR002731">
    <property type="entry name" value="ATPase_BadF"/>
</dbReference>
<dbReference type="RefSeq" id="WP_012176185.1">
    <property type="nucleotide sequence ID" value="NC_009943.1"/>
</dbReference>
<dbReference type="HOGENOM" id="CLU_066597_0_0_7"/>
<dbReference type="Pfam" id="PF01869">
    <property type="entry name" value="BcrAD_BadFG"/>
    <property type="match status" value="1"/>
</dbReference>
<dbReference type="CDD" id="cd24036">
    <property type="entry name" value="ASKHA_NBD_BcrAD_BadFG_HgdC_HadI"/>
    <property type="match status" value="1"/>
</dbReference>
<comment type="cofactor">
    <cofactor evidence="1">
        <name>[4Fe-4S] cluster</name>
        <dbReference type="ChEBI" id="CHEBI:49883"/>
    </cofactor>
</comment>
<evidence type="ECO:0000256" key="1">
    <source>
        <dbReference type="ARBA" id="ARBA00001966"/>
    </source>
</evidence>
<evidence type="ECO:0000256" key="4">
    <source>
        <dbReference type="ARBA" id="ARBA00023014"/>
    </source>
</evidence>
<evidence type="ECO:0000313" key="7">
    <source>
        <dbReference type="Proteomes" id="UP000008561"/>
    </source>
</evidence>
<protein>
    <submittedName>
        <fullName evidence="6">Putative CoA-substrate-specific enzyme activase</fullName>
    </submittedName>
</protein>
<dbReference type="GO" id="GO:0046872">
    <property type="term" value="F:metal ion binding"/>
    <property type="evidence" value="ECO:0007669"/>
    <property type="project" value="UniProtKB-KW"/>
</dbReference>
<dbReference type="InterPro" id="IPR043129">
    <property type="entry name" value="ATPase_NBD"/>
</dbReference>
<keyword evidence="4" id="KW-0411">Iron-sulfur</keyword>